<proteinExistence type="predicted"/>
<evidence type="ECO:0000313" key="2">
    <source>
        <dbReference type="Proteomes" id="UP000310200"/>
    </source>
</evidence>
<keyword evidence="2" id="KW-1185">Reference proteome</keyword>
<protein>
    <submittedName>
        <fullName evidence="1">Protein outspread</fullName>
    </submittedName>
</protein>
<dbReference type="EMBL" id="QBLH01003108">
    <property type="protein sequence ID" value="TGZ45614.1"/>
    <property type="molecule type" value="Genomic_DNA"/>
</dbReference>
<dbReference type="Proteomes" id="UP000310200">
    <property type="component" value="Unassembled WGS sequence"/>
</dbReference>
<dbReference type="STRING" id="300112.A0A4V3S9M3"/>
<name>A0A4V3S9M3_9HYME</name>
<comment type="caution">
    <text evidence="1">The sequence shown here is derived from an EMBL/GenBank/DDBJ whole genome shotgun (WGS) entry which is preliminary data.</text>
</comment>
<dbReference type="AlphaFoldDB" id="A0A4V3S9M3"/>
<evidence type="ECO:0000313" key="1">
    <source>
        <dbReference type="EMBL" id="TGZ45614.1"/>
    </source>
</evidence>
<reference evidence="1 2" key="1">
    <citation type="journal article" date="2019" name="Philos. Trans. R. Soc. Lond., B, Biol. Sci.">
        <title>Ant behaviour and brain gene expression of defending hosts depend on the ecological success of the intruding social parasite.</title>
        <authorList>
            <person name="Kaur R."/>
            <person name="Stoldt M."/>
            <person name="Jongepier E."/>
            <person name="Feldmeyer B."/>
            <person name="Menzel F."/>
            <person name="Bornberg-Bauer E."/>
            <person name="Foitzik S."/>
        </authorList>
    </citation>
    <scope>NUCLEOTIDE SEQUENCE [LARGE SCALE GENOMIC DNA]</scope>
    <source>
        <tissue evidence="1">Whole body</tissue>
    </source>
</reference>
<gene>
    <name evidence="1" type="ORF">DBV15_04724</name>
</gene>
<accession>A0A4V3S9M3</accession>
<organism evidence="1 2">
    <name type="scientific">Temnothorax longispinosus</name>
    <dbReference type="NCBI Taxonomy" id="300112"/>
    <lineage>
        <taxon>Eukaryota</taxon>
        <taxon>Metazoa</taxon>
        <taxon>Ecdysozoa</taxon>
        <taxon>Arthropoda</taxon>
        <taxon>Hexapoda</taxon>
        <taxon>Insecta</taxon>
        <taxon>Pterygota</taxon>
        <taxon>Neoptera</taxon>
        <taxon>Endopterygota</taxon>
        <taxon>Hymenoptera</taxon>
        <taxon>Apocrita</taxon>
        <taxon>Aculeata</taxon>
        <taxon>Formicoidea</taxon>
        <taxon>Formicidae</taxon>
        <taxon>Myrmicinae</taxon>
        <taxon>Temnothorax</taxon>
    </lineage>
</organism>
<sequence length="93" mass="10350">MTNWRKRAASGEYCRAVPSARHVIVIKVAAILEINEQKIVGGCGTGNCRVNGSQASRGHFLLHFIALRLKWRQEKGVEISSEIIKTSSCKRPM</sequence>